<dbReference type="AlphaFoldDB" id="A0A8T2RY09"/>
<feature type="chain" id="PRO_5035916494" evidence="1">
    <location>
        <begin position="23"/>
        <end position="71"/>
    </location>
</feature>
<dbReference type="EMBL" id="CM035428">
    <property type="protein sequence ID" value="KAH7301396.1"/>
    <property type="molecule type" value="Genomic_DNA"/>
</dbReference>
<sequence length="71" mass="8034">MSSCRMDVHIFLTCICYVVVQCNEIKNFKEGNTEEELGELINSESVLSFSADPKQSRSTLDICNFLFVIHG</sequence>
<evidence type="ECO:0000256" key="1">
    <source>
        <dbReference type="SAM" id="SignalP"/>
    </source>
</evidence>
<feature type="signal peptide" evidence="1">
    <location>
        <begin position="1"/>
        <end position="22"/>
    </location>
</feature>
<evidence type="ECO:0000313" key="3">
    <source>
        <dbReference type="Proteomes" id="UP000825935"/>
    </source>
</evidence>
<evidence type="ECO:0000313" key="2">
    <source>
        <dbReference type="EMBL" id="KAH7301396.1"/>
    </source>
</evidence>
<keyword evidence="3" id="KW-1185">Reference proteome</keyword>
<keyword evidence="1" id="KW-0732">Signal</keyword>
<protein>
    <submittedName>
        <fullName evidence="2">Uncharacterized protein</fullName>
    </submittedName>
</protein>
<reference evidence="2 3" key="1">
    <citation type="submission" date="2021-08" db="EMBL/GenBank/DDBJ databases">
        <title>WGS assembly of Ceratopteris richardii.</title>
        <authorList>
            <person name="Marchant D.B."/>
            <person name="Chen G."/>
            <person name="Jenkins J."/>
            <person name="Shu S."/>
            <person name="Leebens-Mack J."/>
            <person name="Grimwood J."/>
            <person name="Schmutz J."/>
            <person name="Soltis P."/>
            <person name="Soltis D."/>
            <person name="Chen Z.-H."/>
        </authorList>
    </citation>
    <scope>NUCLEOTIDE SEQUENCE [LARGE SCALE GENOMIC DNA]</scope>
    <source>
        <strain evidence="2">Whitten #5841</strain>
        <tissue evidence="2">Leaf</tissue>
    </source>
</reference>
<gene>
    <name evidence="2" type="ORF">KP509_23G023600</name>
</gene>
<accession>A0A8T2RY09</accession>
<proteinExistence type="predicted"/>
<organism evidence="2 3">
    <name type="scientific">Ceratopteris richardii</name>
    <name type="common">Triangle waterfern</name>
    <dbReference type="NCBI Taxonomy" id="49495"/>
    <lineage>
        <taxon>Eukaryota</taxon>
        <taxon>Viridiplantae</taxon>
        <taxon>Streptophyta</taxon>
        <taxon>Embryophyta</taxon>
        <taxon>Tracheophyta</taxon>
        <taxon>Polypodiopsida</taxon>
        <taxon>Polypodiidae</taxon>
        <taxon>Polypodiales</taxon>
        <taxon>Pteridineae</taxon>
        <taxon>Pteridaceae</taxon>
        <taxon>Parkerioideae</taxon>
        <taxon>Ceratopteris</taxon>
    </lineage>
</organism>
<dbReference type="Proteomes" id="UP000825935">
    <property type="component" value="Chromosome 23"/>
</dbReference>
<comment type="caution">
    <text evidence="2">The sequence shown here is derived from an EMBL/GenBank/DDBJ whole genome shotgun (WGS) entry which is preliminary data.</text>
</comment>
<name>A0A8T2RY09_CERRI</name>